<name>A0A9W6GZF1_9HYPH</name>
<evidence type="ECO:0000313" key="2">
    <source>
        <dbReference type="Proteomes" id="UP001144323"/>
    </source>
</evidence>
<comment type="caution">
    <text evidence="1">The sequence shown here is derived from an EMBL/GenBank/DDBJ whole genome shotgun (WGS) entry which is preliminary data.</text>
</comment>
<protein>
    <recommendedName>
        <fullName evidence="3">OsmC family protein</fullName>
    </recommendedName>
</protein>
<keyword evidence="2" id="KW-1185">Reference proteome</keyword>
<evidence type="ECO:0008006" key="3">
    <source>
        <dbReference type="Google" id="ProtNLM"/>
    </source>
</evidence>
<dbReference type="EMBL" id="BSEC01000005">
    <property type="protein sequence ID" value="GLI95746.1"/>
    <property type="molecule type" value="Genomic_DNA"/>
</dbReference>
<dbReference type="RefSeq" id="WP_281806721.1">
    <property type="nucleotide sequence ID" value="NZ_BSEC01000005.1"/>
</dbReference>
<organism evidence="1 2">
    <name type="scientific">Methylocystis echinoides</name>
    <dbReference type="NCBI Taxonomy" id="29468"/>
    <lineage>
        <taxon>Bacteria</taxon>
        <taxon>Pseudomonadati</taxon>
        <taxon>Pseudomonadota</taxon>
        <taxon>Alphaproteobacteria</taxon>
        <taxon>Hyphomicrobiales</taxon>
        <taxon>Methylocystaceae</taxon>
        <taxon>Methylocystis</taxon>
    </lineage>
</organism>
<dbReference type="Gene3D" id="3.30.300.20">
    <property type="match status" value="1"/>
</dbReference>
<reference evidence="1" key="1">
    <citation type="journal article" date="2023" name="Int. J. Syst. Evol. Microbiol.">
        <title>Methylocystis iwaonis sp. nov., a type II methane-oxidizing bacterium from surface soil of a rice paddy field in Japan, and emended description of the genus Methylocystis (ex Whittenbury et al. 1970) Bowman et al. 1993.</title>
        <authorList>
            <person name="Kaise H."/>
            <person name="Sawadogo J.B."/>
            <person name="Alam M.S."/>
            <person name="Ueno C."/>
            <person name="Dianou D."/>
            <person name="Shinjo R."/>
            <person name="Asakawa S."/>
        </authorList>
    </citation>
    <scope>NUCLEOTIDE SEQUENCE</scope>
    <source>
        <strain evidence="1">LMG27198</strain>
    </source>
</reference>
<dbReference type="InterPro" id="IPR015946">
    <property type="entry name" value="KH_dom-like_a/b"/>
</dbReference>
<dbReference type="PANTHER" id="PTHR42830:SF2">
    <property type="entry name" value="OSMC_OHR FAMILY PROTEIN"/>
    <property type="match status" value="1"/>
</dbReference>
<evidence type="ECO:0000313" key="1">
    <source>
        <dbReference type="EMBL" id="GLI95746.1"/>
    </source>
</evidence>
<proteinExistence type="predicted"/>
<dbReference type="InterPro" id="IPR036102">
    <property type="entry name" value="OsmC/Ohrsf"/>
</dbReference>
<gene>
    <name evidence="1" type="ORF">LMG27198_47380</name>
</gene>
<sequence>MADPQTGDAVFDVLALSSNKGFVVDSYEDDAVGRLEKNAGGKFAVTHIELRPRIQSDGVNQPTQADLGWLHDKAHRECFIANSVTTEVRVIPAQ</sequence>
<dbReference type="SUPFAM" id="SSF82784">
    <property type="entry name" value="OsmC-like"/>
    <property type="match status" value="1"/>
</dbReference>
<dbReference type="Proteomes" id="UP001144323">
    <property type="component" value="Unassembled WGS sequence"/>
</dbReference>
<dbReference type="PANTHER" id="PTHR42830">
    <property type="entry name" value="OSMOTICALLY INDUCIBLE FAMILY PROTEIN"/>
    <property type="match status" value="1"/>
</dbReference>
<dbReference type="InterPro" id="IPR052707">
    <property type="entry name" value="OsmC_Ohr_Peroxiredoxin"/>
</dbReference>
<dbReference type="AlphaFoldDB" id="A0A9W6GZF1"/>
<accession>A0A9W6GZF1</accession>